<proteinExistence type="predicted"/>
<dbReference type="EMBL" id="JAHXZJ010000002">
    <property type="protein sequence ID" value="KAH0564389.1"/>
    <property type="molecule type" value="Genomic_DNA"/>
</dbReference>
<evidence type="ECO:0000313" key="3">
    <source>
        <dbReference type="Proteomes" id="UP000826195"/>
    </source>
</evidence>
<sequence length="300" mass="33408">MMERRGFPVSHWPKRYRLSQALAEITLWWGSVGAVLFRGMAAPELRGYCRLLRKRFVQSSQLYRNLHTLLITLSVACIRKTLGKILTSGSDVVATKRQRAKSPEPGSRLAMTVHHQSHHVAALNGITVQAGAGGLNLTRMPGLEAHRLESDRLSLDSRADIINNNNSHNHNHSHNLSLSLSGNHGDRADNASTTMPHRSRFMITDILADASSPASLQCQEPPLSPPAAPRDLSVRPGKNSGGLKRKRDEDSDASHHDATSMSSNAKLFHVIARTRLWYNKNVVRHKILYSKRDWTSTNTM</sequence>
<dbReference type="AlphaFoldDB" id="A0AAV7J162"/>
<evidence type="ECO:0000313" key="2">
    <source>
        <dbReference type="EMBL" id="KAH0564389.1"/>
    </source>
</evidence>
<feature type="region of interest" description="Disordered" evidence="1">
    <location>
        <begin position="212"/>
        <end position="260"/>
    </location>
</feature>
<keyword evidence="3" id="KW-1185">Reference proteome</keyword>
<feature type="compositionally biased region" description="Basic and acidic residues" evidence="1">
    <location>
        <begin position="246"/>
        <end position="258"/>
    </location>
</feature>
<name>A0AAV7J162_COTGL</name>
<protein>
    <submittedName>
        <fullName evidence="2">Uncharacterized protein</fullName>
    </submittedName>
</protein>
<organism evidence="2 3">
    <name type="scientific">Cotesia glomerata</name>
    <name type="common">Lepidopteran parasitic wasp</name>
    <name type="synonym">Apanteles glomeratus</name>
    <dbReference type="NCBI Taxonomy" id="32391"/>
    <lineage>
        <taxon>Eukaryota</taxon>
        <taxon>Metazoa</taxon>
        <taxon>Ecdysozoa</taxon>
        <taxon>Arthropoda</taxon>
        <taxon>Hexapoda</taxon>
        <taxon>Insecta</taxon>
        <taxon>Pterygota</taxon>
        <taxon>Neoptera</taxon>
        <taxon>Endopterygota</taxon>
        <taxon>Hymenoptera</taxon>
        <taxon>Apocrita</taxon>
        <taxon>Ichneumonoidea</taxon>
        <taxon>Braconidae</taxon>
        <taxon>Microgastrinae</taxon>
        <taxon>Cotesia</taxon>
    </lineage>
</organism>
<feature type="compositionally biased region" description="Low complexity" evidence="1">
    <location>
        <begin position="164"/>
        <end position="183"/>
    </location>
</feature>
<comment type="caution">
    <text evidence="2">The sequence shown here is derived from an EMBL/GenBank/DDBJ whole genome shotgun (WGS) entry which is preliminary data.</text>
</comment>
<gene>
    <name evidence="2" type="ORF">KQX54_011821</name>
</gene>
<evidence type="ECO:0000256" key="1">
    <source>
        <dbReference type="SAM" id="MobiDB-lite"/>
    </source>
</evidence>
<feature type="region of interest" description="Disordered" evidence="1">
    <location>
        <begin position="164"/>
        <end position="197"/>
    </location>
</feature>
<reference evidence="2 3" key="1">
    <citation type="journal article" date="2021" name="J. Hered.">
        <title>A chromosome-level genome assembly of the parasitoid wasp, Cotesia glomerata (Hymenoptera: Braconidae).</title>
        <authorList>
            <person name="Pinto B.J."/>
            <person name="Weis J.J."/>
            <person name="Gamble T."/>
            <person name="Ode P.J."/>
            <person name="Paul R."/>
            <person name="Zaspel J.M."/>
        </authorList>
    </citation>
    <scope>NUCLEOTIDE SEQUENCE [LARGE SCALE GENOMIC DNA]</scope>
    <source>
        <strain evidence="2">CgM1</strain>
    </source>
</reference>
<accession>A0AAV7J162</accession>
<dbReference type="Proteomes" id="UP000826195">
    <property type="component" value="Unassembled WGS sequence"/>
</dbReference>